<keyword evidence="2" id="KW-0433">Leucine-rich repeat</keyword>
<dbReference type="SUPFAM" id="SSF52058">
    <property type="entry name" value="L domain-like"/>
    <property type="match status" value="1"/>
</dbReference>
<organism evidence="10 11">
    <name type="scientific">Castilleja foliolosa</name>
    <dbReference type="NCBI Taxonomy" id="1961234"/>
    <lineage>
        <taxon>Eukaryota</taxon>
        <taxon>Viridiplantae</taxon>
        <taxon>Streptophyta</taxon>
        <taxon>Embryophyta</taxon>
        <taxon>Tracheophyta</taxon>
        <taxon>Spermatophyta</taxon>
        <taxon>Magnoliopsida</taxon>
        <taxon>eudicotyledons</taxon>
        <taxon>Gunneridae</taxon>
        <taxon>Pentapetalae</taxon>
        <taxon>asterids</taxon>
        <taxon>lamiids</taxon>
        <taxon>Lamiales</taxon>
        <taxon>Orobanchaceae</taxon>
        <taxon>Pedicularideae</taxon>
        <taxon>Castillejinae</taxon>
        <taxon>Castilleja</taxon>
    </lineage>
</organism>
<dbReference type="Pfam" id="PF23598">
    <property type="entry name" value="LRR_14"/>
    <property type="match status" value="1"/>
</dbReference>
<dbReference type="GO" id="GO:0005524">
    <property type="term" value="F:ATP binding"/>
    <property type="evidence" value="ECO:0007669"/>
    <property type="project" value="UniProtKB-KW"/>
</dbReference>
<dbReference type="Proteomes" id="UP001632038">
    <property type="component" value="Unassembled WGS sequence"/>
</dbReference>
<evidence type="ECO:0000256" key="6">
    <source>
        <dbReference type="ARBA" id="ARBA00022840"/>
    </source>
</evidence>
<evidence type="ECO:0000259" key="9">
    <source>
        <dbReference type="Pfam" id="PF23598"/>
    </source>
</evidence>
<dbReference type="InterPro" id="IPR002182">
    <property type="entry name" value="NB-ARC"/>
</dbReference>
<reference evidence="11" key="1">
    <citation type="journal article" date="2024" name="IScience">
        <title>Strigolactones Initiate the Formation of Haustorium-like Structures in Castilleja.</title>
        <authorList>
            <person name="Buerger M."/>
            <person name="Peterson D."/>
            <person name="Chory J."/>
        </authorList>
    </citation>
    <scope>NUCLEOTIDE SEQUENCE [LARGE SCALE GENOMIC DNA]</scope>
</reference>
<dbReference type="Gene3D" id="1.20.5.4130">
    <property type="match status" value="1"/>
</dbReference>
<dbReference type="Pfam" id="PF23559">
    <property type="entry name" value="WHD_DRP"/>
    <property type="match status" value="1"/>
</dbReference>
<dbReference type="Gene3D" id="3.80.10.10">
    <property type="entry name" value="Ribonuclease Inhibitor"/>
    <property type="match status" value="1"/>
</dbReference>
<evidence type="ECO:0000256" key="1">
    <source>
        <dbReference type="ARBA" id="ARBA00008894"/>
    </source>
</evidence>
<keyword evidence="5" id="KW-0611">Plant defense</keyword>
<dbReference type="InterPro" id="IPR036388">
    <property type="entry name" value="WH-like_DNA-bd_sf"/>
</dbReference>
<dbReference type="PRINTS" id="PR00364">
    <property type="entry name" value="DISEASERSIST"/>
</dbReference>
<keyword evidence="6" id="KW-0067">ATP-binding</keyword>
<protein>
    <submittedName>
        <fullName evidence="10">Uncharacterized protein</fullName>
    </submittedName>
</protein>
<feature type="domain" description="NB-ARC" evidence="7">
    <location>
        <begin position="143"/>
        <end position="310"/>
    </location>
</feature>
<dbReference type="EMBL" id="JAVIJP010000028">
    <property type="protein sequence ID" value="KAL3635100.1"/>
    <property type="molecule type" value="Genomic_DNA"/>
</dbReference>
<dbReference type="GO" id="GO:0006952">
    <property type="term" value="P:defense response"/>
    <property type="evidence" value="ECO:0007669"/>
    <property type="project" value="UniProtKB-KW"/>
</dbReference>
<dbReference type="Gene3D" id="3.40.50.300">
    <property type="entry name" value="P-loop containing nucleotide triphosphate hydrolases"/>
    <property type="match status" value="1"/>
</dbReference>
<feature type="domain" description="Disease resistance R13L4/SHOC-2-like LRR" evidence="9">
    <location>
        <begin position="555"/>
        <end position="760"/>
    </location>
</feature>
<dbReference type="InterPro" id="IPR042197">
    <property type="entry name" value="Apaf_helical"/>
</dbReference>
<proteinExistence type="inferred from homology"/>
<dbReference type="GO" id="GO:0051707">
    <property type="term" value="P:response to other organism"/>
    <property type="evidence" value="ECO:0007669"/>
    <property type="project" value="UniProtKB-ARBA"/>
</dbReference>
<dbReference type="InterPro" id="IPR027417">
    <property type="entry name" value="P-loop_NTPase"/>
</dbReference>
<keyword evidence="4" id="KW-0547">Nucleotide-binding</keyword>
<dbReference type="Gene3D" id="1.10.10.10">
    <property type="entry name" value="Winged helix-like DNA-binding domain superfamily/Winged helix DNA-binding domain"/>
    <property type="match status" value="1"/>
</dbReference>
<comment type="similarity">
    <text evidence="1">Belongs to the disease resistance NB-LRR family.</text>
</comment>
<evidence type="ECO:0000256" key="3">
    <source>
        <dbReference type="ARBA" id="ARBA00022737"/>
    </source>
</evidence>
<feature type="domain" description="Disease resistance protein winged helix" evidence="8">
    <location>
        <begin position="409"/>
        <end position="480"/>
    </location>
</feature>
<sequence>MALGEVKFLMDNLSQLFVRCNYADDDIISGVAREELKLLESDVGLLESFLKKAAAANDDHTLSIIRSEISEVIYDVQDAVDALGSWQGGGMDLTQQLRTDKLKQVMDKVVAVDFGGLQIGDDSSVRLRKMHSIMRERSVVGFEDEEEKIFSYLTQPTTELDVITIVGPPGLGKTALAWRMFHDQEIQYGFPIRIWVNQSERSTFKDMLFTILKILTIEDFSSLSDVELCSSIRAHLSEHKFLLVLDDIRTLDDWLAINQFLPWKNKLSKVLIITSERAICVHDRYRSPHHIRFLRRDESWELLRLKVFGTDEKCPPRLQFIGQRIADECRGLPLALLVIGGILYAQLVADERNIDAARNSWINVANTISTFRNGGDEYYLSEIISKVVALSYSELPDDELRNCFLYLGVFPQGYEISAWTLIQLWIAEGFINPTGGEKSLEQAAYDNLEELIARNLVTADKTNYSGQVKTCRVGNAVRDFCRTEASFTEHEMFQEISLTKGLFLKTLECRRLSIHTDPQEFLSRKPKGPRVRSLLCFSEDPVCFLNPKYISTIPDGFKLLRVLDSNKSIKFHQFPKGITKLIHLRYITLSGDSLHVLPEAISQLWNLQTIVIDTMSRRLTVKANIWKMVMLRHLKTEASIILDIKDDKKSDNQNLQTLTRLSPDQCTENVFSKARNLKTLSIFGKLSDLRDAKSLRLLNRLENLKLVHDIFYEHTRIDDLIQPICFPRSLKNLTLSGTFLEWEHMSTVLAKIETLEALKLKDNAFTGSVWDAVGVVGFGNLRFLLIAGMDLVYWNVSDRYFPGLECLVLKNCEKLVEIPVGVAENLRIMEIDRLSKSAVESARNIKKERRQLHLSVGPGCE</sequence>
<dbReference type="InterPro" id="IPR055414">
    <property type="entry name" value="LRR_R13L4/SHOC2-like"/>
</dbReference>
<dbReference type="InterPro" id="IPR032675">
    <property type="entry name" value="LRR_dom_sf"/>
</dbReference>
<dbReference type="InterPro" id="IPR058922">
    <property type="entry name" value="WHD_DRP"/>
</dbReference>
<evidence type="ECO:0000256" key="5">
    <source>
        <dbReference type="ARBA" id="ARBA00022821"/>
    </source>
</evidence>
<comment type="caution">
    <text evidence="10">The sequence shown here is derived from an EMBL/GenBank/DDBJ whole genome shotgun (WGS) entry which is preliminary data.</text>
</comment>
<evidence type="ECO:0000259" key="7">
    <source>
        <dbReference type="Pfam" id="PF00931"/>
    </source>
</evidence>
<evidence type="ECO:0000259" key="8">
    <source>
        <dbReference type="Pfam" id="PF23559"/>
    </source>
</evidence>
<dbReference type="SUPFAM" id="SSF52540">
    <property type="entry name" value="P-loop containing nucleoside triphosphate hydrolases"/>
    <property type="match status" value="1"/>
</dbReference>
<dbReference type="Pfam" id="PF00931">
    <property type="entry name" value="NB-ARC"/>
    <property type="match status" value="1"/>
</dbReference>
<accession>A0ABD3CYL9</accession>
<gene>
    <name evidence="10" type="ORF">CASFOL_022154</name>
</gene>
<dbReference type="FunFam" id="1.10.10.10:FF:000322">
    <property type="entry name" value="Probable disease resistance protein At1g63360"/>
    <property type="match status" value="1"/>
</dbReference>
<dbReference type="InterPro" id="IPR044974">
    <property type="entry name" value="Disease_R_plants"/>
</dbReference>
<evidence type="ECO:0000313" key="11">
    <source>
        <dbReference type="Proteomes" id="UP001632038"/>
    </source>
</evidence>
<evidence type="ECO:0000313" key="10">
    <source>
        <dbReference type="EMBL" id="KAL3635100.1"/>
    </source>
</evidence>
<keyword evidence="11" id="KW-1185">Reference proteome</keyword>
<dbReference type="AlphaFoldDB" id="A0ABD3CYL9"/>
<evidence type="ECO:0000256" key="4">
    <source>
        <dbReference type="ARBA" id="ARBA00022741"/>
    </source>
</evidence>
<name>A0ABD3CYL9_9LAMI</name>
<keyword evidence="3" id="KW-0677">Repeat</keyword>
<dbReference type="Gene3D" id="1.10.8.430">
    <property type="entry name" value="Helical domain of apoptotic protease-activating factors"/>
    <property type="match status" value="1"/>
</dbReference>
<evidence type="ECO:0000256" key="2">
    <source>
        <dbReference type="ARBA" id="ARBA00022614"/>
    </source>
</evidence>
<dbReference type="PANTHER" id="PTHR23155:SF1193">
    <property type="entry name" value="DISEASE RESISTANCE PROTEIN RPP13-RELATED"/>
    <property type="match status" value="1"/>
</dbReference>
<dbReference type="PANTHER" id="PTHR23155">
    <property type="entry name" value="DISEASE RESISTANCE PROTEIN RP"/>
    <property type="match status" value="1"/>
</dbReference>